<dbReference type="EC" id="5.2.1.8" evidence="3"/>
<proteinExistence type="inferred from homology"/>
<dbReference type="EMBL" id="VBOT01000008">
    <property type="protein sequence ID" value="TMQ53816.1"/>
    <property type="molecule type" value="Genomic_DNA"/>
</dbReference>
<evidence type="ECO:0000256" key="1">
    <source>
        <dbReference type="ARBA" id="ARBA00023110"/>
    </source>
</evidence>
<dbReference type="InterPro" id="IPR002130">
    <property type="entry name" value="Cyclophilin-type_PPIase_dom"/>
</dbReference>
<feature type="region of interest" description="Disordered" evidence="4">
    <location>
        <begin position="121"/>
        <end position="146"/>
    </location>
</feature>
<gene>
    <name evidence="6" type="ORF">E6K73_00730</name>
</gene>
<protein>
    <recommendedName>
        <fullName evidence="3">Peptidyl-prolyl cis-trans isomerase</fullName>
        <shortName evidence="3">PPIase</shortName>
        <ecNumber evidence="3">5.2.1.8</ecNumber>
    </recommendedName>
</protein>
<keyword evidence="2 3" id="KW-0413">Isomerase</keyword>
<comment type="similarity">
    <text evidence="3">Belongs to the cyclophilin-type PPIase family.</text>
</comment>
<dbReference type="Proteomes" id="UP000320184">
    <property type="component" value="Unassembled WGS sequence"/>
</dbReference>
<feature type="domain" description="PPIase cyclophilin-type" evidence="5">
    <location>
        <begin position="36"/>
        <end position="204"/>
    </location>
</feature>
<dbReference type="Gene3D" id="2.40.100.10">
    <property type="entry name" value="Cyclophilin-like"/>
    <property type="match status" value="1"/>
</dbReference>
<comment type="function">
    <text evidence="3">PPIases accelerate the folding of proteins. It catalyzes the cis-trans isomerization of proline imidic peptide bonds in oligopeptides.</text>
</comment>
<dbReference type="InterPro" id="IPR020892">
    <property type="entry name" value="Cyclophilin-type_PPIase_CS"/>
</dbReference>
<evidence type="ECO:0000256" key="4">
    <source>
        <dbReference type="SAM" id="MobiDB-lite"/>
    </source>
</evidence>
<dbReference type="AlphaFoldDB" id="A0A538SR24"/>
<accession>A0A538SR24</accession>
<comment type="catalytic activity">
    <reaction evidence="3">
        <text>[protein]-peptidylproline (omega=180) = [protein]-peptidylproline (omega=0)</text>
        <dbReference type="Rhea" id="RHEA:16237"/>
        <dbReference type="Rhea" id="RHEA-COMP:10747"/>
        <dbReference type="Rhea" id="RHEA-COMP:10748"/>
        <dbReference type="ChEBI" id="CHEBI:83833"/>
        <dbReference type="ChEBI" id="CHEBI:83834"/>
        <dbReference type="EC" id="5.2.1.8"/>
    </reaction>
</comment>
<name>A0A538SR24_UNCEI</name>
<dbReference type="PROSITE" id="PS00170">
    <property type="entry name" value="CSA_PPIASE_1"/>
    <property type="match status" value="1"/>
</dbReference>
<evidence type="ECO:0000256" key="3">
    <source>
        <dbReference type="RuleBase" id="RU363019"/>
    </source>
</evidence>
<sequence>MAGAAQAAPDSAAAPGTKAASRPRAGARAARRAGGPAQVAVLETAQGKVVIKLFDKDAPKTAANFKRLVQEKFYDGTYFHRLIAGFMIQGGDPNTKNSDPSDDGIGGPGYTVTAEIKLPHRRGSVATARQGDDVNPKKDSSGSQFFIDLAPQPGLDRGGYTVFGEVLSGMDVVDKIAGLIPSGKNFGNAGYNPGKAALITRAYLEPLSRWEKPAVDSAGIK</sequence>
<dbReference type="Pfam" id="PF00160">
    <property type="entry name" value="Pro_isomerase"/>
    <property type="match status" value="1"/>
</dbReference>
<dbReference type="PANTHER" id="PTHR45625">
    <property type="entry name" value="PEPTIDYL-PROLYL CIS-TRANS ISOMERASE-RELATED"/>
    <property type="match status" value="1"/>
</dbReference>
<feature type="region of interest" description="Disordered" evidence="4">
    <location>
        <begin position="1"/>
        <end position="36"/>
    </location>
</feature>
<dbReference type="GO" id="GO:0003755">
    <property type="term" value="F:peptidyl-prolyl cis-trans isomerase activity"/>
    <property type="evidence" value="ECO:0007669"/>
    <property type="project" value="UniProtKB-UniRule"/>
</dbReference>
<dbReference type="CDD" id="cd00317">
    <property type="entry name" value="cyclophilin"/>
    <property type="match status" value="1"/>
</dbReference>
<dbReference type="GO" id="GO:0006457">
    <property type="term" value="P:protein folding"/>
    <property type="evidence" value="ECO:0007669"/>
    <property type="project" value="InterPro"/>
</dbReference>
<evidence type="ECO:0000313" key="6">
    <source>
        <dbReference type="EMBL" id="TMQ53816.1"/>
    </source>
</evidence>
<dbReference type="InterPro" id="IPR029000">
    <property type="entry name" value="Cyclophilin-like_dom_sf"/>
</dbReference>
<organism evidence="6 7">
    <name type="scientific">Eiseniibacteriota bacterium</name>
    <dbReference type="NCBI Taxonomy" id="2212470"/>
    <lineage>
        <taxon>Bacteria</taxon>
        <taxon>Candidatus Eiseniibacteriota</taxon>
    </lineage>
</organism>
<reference evidence="6 7" key="1">
    <citation type="journal article" date="2019" name="Nat. Microbiol.">
        <title>Mediterranean grassland soil C-N compound turnover is dependent on rainfall and depth, and is mediated by genomically divergent microorganisms.</title>
        <authorList>
            <person name="Diamond S."/>
            <person name="Andeer P.F."/>
            <person name="Li Z."/>
            <person name="Crits-Christoph A."/>
            <person name="Burstein D."/>
            <person name="Anantharaman K."/>
            <person name="Lane K.R."/>
            <person name="Thomas B.C."/>
            <person name="Pan C."/>
            <person name="Northen T.R."/>
            <person name="Banfield J.F."/>
        </authorList>
    </citation>
    <scope>NUCLEOTIDE SEQUENCE [LARGE SCALE GENOMIC DNA]</scope>
    <source>
        <strain evidence="6">WS_3</strain>
    </source>
</reference>
<dbReference type="InterPro" id="IPR044666">
    <property type="entry name" value="Cyclophilin_A-like"/>
</dbReference>
<evidence type="ECO:0000313" key="7">
    <source>
        <dbReference type="Proteomes" id="UP000320184"/>
    </source>
</evidence>
<keyword evidence="1 3" id="KW-0697">Rotamase</keyword>
<dbReference type="SUPFAM" id="SSF50891">
    <property type="entry name" value="Cyclophilin-like"/>
    <property type="match status" value="1"/>
</dbReference>
<feature type="compositionally biased region" description="Basic and acidic residues" evidence="4">
    <location>
        <begin position="130"/>
        <end position="140"/>
    </location>
</feature>
<evidence type="ECO:0000259" key="5">
    <source>
        <dbReference type="PROSITE" id="PS50072"/>
    </source>
</evidence>
<dbReference type="PROSITE" id="PS50072">
    <property type="entry name" value="CSA_PPIASE_2"/>
    <property type="match status" value="1"/>
</dbReference>
<evidence type="ECO:0000256" key="2">
    <source>
        <dbReference type="ARBA" id="ARBA00023235"/>
    </source>
</evidence>
<dbReference type="PRINTS" id="PR00153">
    <property type="entry name" value="CSAPPISMRASE"/>
</dbReference>
<comment type="caution">
    <text evidence="6">The sequence shown here is derived from an EMBL/GenBank/DDBJ whole genome shotgun (WGS) entry which is preliminary data.</text>
</comment>
<dbReference type="PANTHER" id="PTHR45625:SF4">
    <property type="entry name" value="PEPTIDYLPROLYL ISOMERASE DOMAIN AND WD REPEAT-CONTAINING PROTEIN 1"/>
    <property type="match status" value="1"/>
</dbReference>